<sequence length="301" mass="32648">MRHLFALSLLFATAVYGGVPKPLSSAEVLAQAPAEAWRAVEPENLVLLELDSGTVYIELAPAFAPKHAGQLRGLIAQGYFDGLAVLRSQDNYVAQWGDPLADDVEQARPRGEQAERLAAEFDQASDKVGVFTPVPDGDVYAPEAGFIDGFPAARDPATGRSWLAHCYGTLGAGRDNAPDSGSAAQLYVVTGHAPRHLDRNVTLFGRVLEGIEHLSSLPRGRAPLGFYAADQAKPAVKAMRLASAMEAAERPRFEVMRTDSDSFRAFIESRRFRYEAWFAHPAGRIEVCNVAIPTRRSTVAD</sequence>
<evidence type="ECO:0000313" key="5">
    <source>
        <dbReference type="EMBL" id="SDE10003.1"/>
    </source>
</evidence>
<evidence type="ECO:0000313" key="6">
    <source>
        <dbReference type="Proteomes" id="UP000199603"/>
    </source>
</evidence>
<organism evidence="5 6">
    <name type="scientific">Aquimonas voraii</name>
    <dbReference type="NCBI Taxonomy" id="265719"/>
    <lineage>
        <taxon>Bacteria</taxon>
        <taxon>Pseudomonadati</taxon>
        <taxon>Pseudomonadota</taxon>
        <taxon>Gammaproteobacteria</taxon>
        <taxon>Lysobacterales</taxon>
        <taxon>Lysobacteraceae</taxon>
        <taxon>Aquimonas</taxon>
    </lineage>
</organism>
<dbReference type="InterPro" id="IPR002130">
    <property type="entry name" value="Cyclophilin-type_PPIase_dom"/>
</dbReference>
<dbReference type="RefSeq" id="WP_091245831.1">
    <property type="nucleotide sequence ID" value="NZ_FNAG01000019.1"/>
</dbReference>
<name>A0A1G7A5T6_9GAMM</name>
<keyword evidence="3 5" id="KW-0413">Isomerase</keyword>
<evidence type="ECO:0000256" key="3">
    <source>
        <dbReference type="ARBA" id="ARBA00023235"/>
    </source>
</evidence>
<dbReference type="InterPro" id="IPR044665">
    <property type="entry name" value="E_coli_cyclophilin_A-like"/>
</dbReference>
<accession>A0A1G7A5T6</accession>
<dbReference type="EMBL" id="FNAG01000019">
    <property type="protein sequence ID" value="SDE10003.1"/>
    <property type="molecule type" value="Genomic_DNA"/>
</dbReference>
<dbReference type="PROSITE" id="PS50072">
    <property type="entry name" value="CSA_PPIASE_2"/>
    <property type="match status" value="1"/>
</dbReference>
<dbReference type="EC" id="5.2.1.8" evidence="1"/>
<evidence type="ECO:0000259" key="4">
    <source>
        <dbReference type="PROSITE" id="PS50072"/>
    </source>
</evidence>
<keyword evidence="2" id="KW-0697">Rotamase</keyword>
<dbReference type="Gene3D" id="2.40.100.10">
    <property type="entry name" value="Cyclophilin-like"/>
    <property type="match status" value="1"/>
</dbReference>
<protein>
    <recommendedName>
        <fullName evidence="1">peptidylprolyl isomerase</fullName>
        <ecNumber evidence="1">5.2.1.8</ecNumber>
    </recommendedName>
</protein>
<evidence type="ECO:0000256" key="1">
    <source>
        <dbReference type="ARBA" id="ARBA00013194"/>
    </source>
</evidence>
<dbReference type="AlphaFoldDB" id="A0A1G7A5T6"/>
<feature type="domain" description="PPIase cyclophilin-type" evidence="4">
    <location>
        <begin position="53"/>
        <end position="262"/>
    </location>
</feature>
<dbReference type="SUPFAM" id="SSF50891">
    <property type="entry name" value="Cyclophilin-like"/>
    <property type="match status" value="1"/>
</dbReference>
<dbReference type="Proteomes" id="UP000199603">
    <property type="component" value="Unassembled WGS sequence"/>
</dbReference>
<dbReference type="OrthoDB" id="9807797at2"/>
<dbReference type="GO" id="GO:0003755">
    <property type="term" value="F:peptidyl-prolyl cis-trans isomerase activity"/>
    <property type="evidence" value="ECO:0007669"/>
    <property type="project" value="UniProtKB-KW"/>
</dbReference>
<dbReference type="Pfam" id="PF00160">
    <property type="entry name" value="Pro_isomerase"/>
    <property type="match status" value="1"/>
</dbReference>
<gene>
    <name evidence="5" type="ORF">SAMN04488509_11920</name>
</gene>
<evidence type="ECO:0000256" key="2">
    <source>
        <dbReference type="ARBA" id="ARBA00023110"/>
    </source>
</evidence>
<dbReference type="PANTHER" id="PTHR43246">
    <property type="entry name" value="PEPTIDYL-PROLYL CIS-TRANS ISOMERASE CYP38, CHLOROPLASTIC"/>
    <property type="match status" value="1"/>
</dbReference>
<reference evidence="5 6" key="1">
    <citation type="submission" date="2016-10" db="EMBL/GenBank/DDBJ databases">
        <authorList>
            <person name="de Groot N.N."/>
        </authorList>
    </citation>
    <scope>NUCLEOTIDE SEQUENCE [LARGE SCALE GENOMIC DNA]</scope>
    <source>
        <strain evidence="5 6">DSM 16957</strain>
    </source>
</reference>
<dbReference type="STRING" id="265719.SAMN04488509_11920"/>
<proteinExistence type="predicted"/>
<dbReference type="InterPro" id="IPR029000">
    <property type="entry name" value="Cyclophilin-like_dom_sf"/>
</dbReference>
<keyword evidence="6" id="KW-1185">Reference proteome</keyword>